<dbReference type="PROSITE" id="PS00211">
    <property type="entry name" value="ABC_TRANSPORTER_1"/>
    <property type="match status" value="1"/>
</dbReference>
<dbReference type="PROSITE" id="PS50893">
    <property type="entry name" value="ABC_TRANSPORTER_2"/>
    <property type="match status" value="1"/>
</dbReference>
<dbReference type="RefSeq" id="WP_171595189.1">
    <property type="nucleotide sequence ID" value="NZ_RZNH01000011.1"/>
</dbReference>
<keyword evidence="5" id="KW-1185">Reference proteome</keyword>
<dbReference type="InterPro" id="IPR027417">
    <property type="entry name" value="P-loop_NTPase"/>
</dbReference>
<dbReference type="SMART" id="SM00382">
    <property type="entry name" value="AAA"/>
    <property type="match status" value="1"/>
</dbReference>
<proteinExistence type="predicted"/>
<dbReference type="InterPro" id="IPR017871">
    <property type="entry name" value="ABC_transporter-like_CS"/>
</dbReference>
<gene>
    <name evidence="4" type="ORF">ELS83_08795</name>
</gene>
<keyword evidence="1" id="KW-0547">Nucleotide-binding</keyword>
<comment type="caution">
    <text evidence="4">The sequence shown here is derived from an EMBL/GenBank/DDBJ whole genome shotgun (WGS) entry which is preliminary data.</text>
</comment>
<evidence type="ECO:0000313" key="5">
    <source>
        <dbReference type="Proteomes" id="UP000732105"/>
    </source>
</evidence>
<dbReference type="Gene3D" id="3.40.50.300">
    <property type="entry name" value="P-loop containing nucleotide triphosphate hydrolases"/>
    <property type="match status" value="1"/>
</dbReference>
<dbReference type="SUPFAM" id="SSF52540">
    <property type="entry name" value="P-loop containing nucleoside triphosphate hydrolases"/>
    <property type="match status" value="1"/>
</dbReference>
<evidence type="ECO:0000256" key="2">
    <source>
        <dbReference type="ARBA" id="ARBA00022840"/>
    </source>
</evidence>
<feature type="domain" description="ABC transporter" evidence="3">
    <location>
        <begin position="4"/>
        <end position="210"/>
    </location>
</feature>
<dbReference type="PANTHER" id="PTHR24220">
    <property type="entry name" value="IMPORT ATP-BINDING PROTEIN"/>
    <property type="match status" value="1"/>
</dbReference>
<protein>
    <submittedName>
        <fullName evidence="4">ATP-binding cassette domain-containing protein</fullName>
    </submittedName>
</protein>
<name>A0ABX1WVI2_9BACT</name>
<dbReference type="Proteomes" id="UP000732105">
    <property type="component" value="Unassembled WGS sequence"/>
</dbReference>
<evidence type="ECO:0000313" key="4">
    <source>
        <dbReference type="EMBL" id="NOU59918.1"/>
    </source>
</evidence>
<accession>A0ABX1WVI2</accession>
<keyword evidence="2 4" id="KW-0067">ATP-binding</keyword>
<dbReference type="InterPro" id="IPR015854">
    <property type="entry name" value="ABC_transpr_LolD-like"/>
</dbReference>
<evidence type="ECO:0000256" key="1">
    <source>
        <dbReference type="ARBA" id="ARBA00022741"/>
    </source>
</evidence>
<dbReference type="InterPro" id="IPR003439">
    <property type="entry name" value="ABC_transporter-like_ATP-bd"/>
</dbReference>
<dbReference type="EMBL" id="RZNH01000011">
    <property type="protein sequence ID" value="NOU59918.1"/>
    <property type="molecule type" value="Genomic_DNA"/>
</dbReference>
<organism evidence="4 5">
    <name type="scientific">Marinifilum caeruleilacunae</name>
    <dbReference type="NCBI Taxonomy" id="2499076"/>
    <lineage>
        <taxon>Bacteria</taxon>
        <taxon>Pseudomonadati</taxon>
        <taxon>Bacteroidota</taxon>
        <taxon>Bacteroidia</taxon>
        <taxon>Marinilabiliales</taxon>
        <taxon>Marinifilaceae</taxon>
    </lineage>
</organism>
<dbReference type="GO" id="GO:0005524">
    <property type="term" value="F:ATP binding"/>
    <property type="evidence" value="ECO:0007669"/>
    <property type="project" value="UniProtKB-KW"/>
</dbReference>
<sequence>MALIKTEALSYQYPGGKILNFPALQIGINESWLLTGNSGSGKTTLLHLISGILMPSSGTLQIANTLLNNLRPAEIDVYRAKNIGMVFQKSYFIDALSMHKNLLYFAELSGKKADIEFVNKLLNDLGIANLARKKPTTLSSGELQRFSIARALINKPGIILADEPTSSLDDDNCKRFIELIIGICKSYGVTLVVATHDARLKKEFVNTIQLN</sequence>
<reference evidence="4 5" key="1">
    <citation type="submission" date="2018-12" db="EMBL/GenBank/DDBJ databases">
        <title>Marinifilum JC070 sp. nov., a marine bacterium isolated from Yongle Blue Hole in the South China Sea.</title>
        <authorList>
            <person name="Fu T."/>
        </authorList>
    </citation>
    <scope>NUCLEOTIDE SEQUENCE [LARGE SCALE GENOMIC DNA]</scope>
    <source>
        <strain evidence="4 5">JC070</strain>
    </source>
</reference>
<dbReference type="Pfam" id="PF00005">
    <property type="entry name" value="ABC_tran"/>
    <property type="match status" value="1"/>
</dbReference>
<evidence type="ECO:0000259" key="3">
    <source>
        <dbReference type="PROSITE" id="PS50893"/>
    </source>
</evidence>
<dbReference type="PANTHER" id="PTHR24220:SF659">
    <property type="entry name" value="TRANSPORTER, PUTATIVE-RELATED"/>
    <property type="match status" value="1"/>
</dbReference>
<dbReference type="InterPro" id="IPR003593">
    <property type="entry name" value="AAA+_ATPase"/>
</dbReference>